<evidence type="ECO:0000256" key="1">
    <source>
        <dbReference type="SAM" id="Phobius"/>
    </source>
</evidence>
<protein>
    <recommendedName>
        <fullName evidence="2">DUF7224 domain-containing protein</fullName>
    </recommendedName>
</protein>
<keyword evidence="1" id="KW-0812">Transmembrane</keyword>
<gene>
    <name evidence="3" type="ORF">E9228_000827</name>
</gene>
<feature type="transmembrane region" description="Helical" evidence="1">
    <location>
        <begin position="86"/>
        <end position="111"/>
    </location>
</feature>
<evidence type="ECO:0000259" key="2">
    <source>
        <dbReference type="Pfam" id="PF23866"/>
    </source>
</evidence>
<keyword evidence="1" id="KW-0472">Membrane</keyword>
<feature type="domain" description="DUF7224" evidence="2">
    <location>
        <begin position="273"/>
        <end position="420"/>
    </location>
</feature>
<keyword evidence="1" id="KW-1133">Transmembrane helix</keyword>
<feature type="transmembrane region" description="Helical" evidence="1">
    <location>
        <begin position="149"/>
        <end position="169"/>
    </location>
</feature>
<dbReference type="RefSeq" id="WP_166779281.1">
    <property type="nucleotide sequence ID" value="NZ_JAAOYO010000001.1"/>
</dbReference>
<organism evidence="3 4">
    <name type="scientific">Curtobacterium salicis</name>
    <dbReference type="NCBI Taxonomy" id="1779862"/>
    <lineage>
        <taxon>Bacteria</taxon>
        <taxon>Bacillati</taxon>
        <taxon>Actinomycetota</taxon>
        <taxon>Actinomycetes</taxon>
        <taxon>Micrococcales</taxon>
        <taxon>Microbacteriaceae</taxon>
        <taxon>Curtobacterium</taxon>
    </lineage>
</organism>
<name>A0ABX0T5K1_9MICO</name>
<dbReference type="Pfam" id="PF23866">
    <property type="entry name" value="DUF7224"/>
    <property type="match status" value="1"/>
</dbReference>
<dbReference type="Proteomes" id="UP001318300">
    <property type="component" value="Unassembled WGS sequence"/>
</dbReference>
<dbReference type="InterPro" id="IPR055648">
    <property type="entry name" value="DUF7224"/>
</dbReference>
<comment type="caution">
    <text evidence="3">The sequence shown here is derived from an EMBL/GenBank/DDBJ whole genome shotgun (WGS) entry which is preliminary data.</text>
</comment>
<accession>A0ABX0T5K1</accession>
<reference evidence="3 4" key="1">
    <citation type="submission" date="2020-03" db="EMBL/GenBank/DDBJ databases">
        <title>Above-ground endophytic microbial communities from plants in different locations in the United States.</title>
        <authorList>
            <person name="Frank C."/>
        </authorList>
    </citation>
    <scope>NUCLEOTIDE SEQUENCE [LARGE SCALE GENOMIC DNA]</scope>
    <source>
        <strain evidence="3 4">WW7</strain>
    </source>
</reference>
<feature type="transmembrane region" description="Helical" evidence="1">
    <location>
        <begin position="198"/>
        <end position="217"/>
    </location>
</feature>
<keyword evidence="4" id="KW-1185">Reference proteome</keyword>
<proteinExistence type="predicted"/>
<feature type="transmembrane region" description="Helical" evidence="1">
    <location>
        <begin position="12"/>
        <end position="30"/>
    </location>
</feature>
<sequence>MRPLIPWRSRAAIWSLLPGLAGIVGYSVQFGSETTVVGYWPAAGAAAAIFLIFSCAAAAVAGAWEGRRHRALHLAVRTSGRPATEVLVQLLWPPLAAGVVLQLVGVAISGARSWGSPGGPAPFVLSAYVAIVFFHAAVGFVSGRWLPPVAGLPVALLVSYSWLGFTWAVDYFPLRYLAGLTISDCCSVETVLDDRAPAIALGFSAVGGAALLLVAVADRAAGSRLRRHGVASGVTLLAVTTTVSLLAGSGLGASPVLERPASQASCSGSRPTICLFPEQIQRSDPEPVLRRAVDNLEAAGIGLPATIRTSNAPSTRSTLHVVIQVEMSNADIVHSLTTALLPGDIAPYCGSEQDYDERLEDAALVDAWLIGVASSGIVEARDVDPAVELTTPGAIRRLRSATDSAQLRWVTATLDRLPDCAASRVAVPSA</sequence>
<feature type="transmembrane region" description="Helical" evidence="1">
    <location>
        <begin position="42"/>
        <end position="65"/>
    </location>
</feature>
<dbReference type="EMBL" id="JAAOYO010000001">
    <property type="protein sequence ID" value="NII40208.1"/>
    <property type="molecule type" value="Genomic_DNA"/>
</dbReference>
<evidence type="ECO:0000313" key="4">
    <source>
        <dbReference type="Proteomes" id="UP001318300"/>
    </source>
</evidence>
<evidence type="ECO:0000313" key="3">
    <source>
        <dbReference type="EMBL" id="NII40208.1"/>
    </source>
</evidence>
<feature type="transmembrane region" description="Helical" evidence="1">
    <location>
        <begin position="229"/>
        <end position="253"/>
    </location>
</feature>
<feature type="transmembrane region" description="Helical" evidence="1">
    <location>
        <begin position="123"/>
        <end position="142"/>
    </location>
</feature>